<dbReference type="AlphaFoldDB" id="A0AAV1CLN9"/>
<dbReference type="InterPro" id="IPR029055">
    <property type="entry name" value="Ntn_hydrolases_N"/>
</dbReference>
<dbReference type="SUPFAM" id="SSF56235">
    <property type="entry name" value="N-terminal nucleophile aminohydrolases (Ntn hydrolases)"/>
    <property type="match status" value="1"/>
</dbReference>
<sequence length="154" mass="17251">MNGKPPKLYSYIAKIVNGPQPAAPPRINRFRHPVDTNTKIPSGNCQQHELNEGRRTKIAEALQWLRESLSSYRKEGLEIGMIIAVWDDQDETERGLYRMNGKGEEVKELLVATGSGSVTAISAFISEKMPYSHRMITIDEAADLAKKITLHGFL</sequence>
<evidence type="ECO:0000313" key="2">
    <source>
        <dbReference type="Proteomes" id="UP001161247"/>
    </source>
</evidence>
<protein>
    <submittedName>
        <fullName evidence="1">OLC1v1032693C1</fullName>
    </submittedName>
</protein>
<gene>
    <name evidence="1" type="ORF">OLC1_LOCUS7261</name>
</gene>
<dbReference type="GO" id="GO:0005839">
    <property type="term" value="C:proteasome core complex"/>
    <property type="evidence" value="ECO:0007669"/>
    <property type="project" value="InterPro"/>
</dbReference>
<reference evidence="1" key="1">
    <citation type="submission" date="2023-03" db="EMBL/GenBank/DDBJ databases">
        <authorList>
            <person name="Julca I."/>
        </authorList>
    </citation>
    <scope>NUCLEOTIDE SEQUENCE</scope>
</reference>
<dbReference type="Proteomes" id="UP001161247">
    <property type="component" value="Chromosome 2"/>
</dbReference>
<dbReference type="InterPro" id="IPR001353">
    <property type="entry name" value="Proteasome_sua/b"/>
</dbReference>
<name>A0AAV1CLN9_OLDCO</name>
<dbReference type="GO" id="GO:0051603">
    <property type="term" value="P:proteolysis involved in protein catabolic process"/>
    <property type="evidence" value="ECO:0007669"/>
    <property type="project" value="InterPro"/>
</dbReference>
<dbReference type="Pfam" id="PF00227">
    <property type="entry name" value="Proteasome"/>
    <property type="match status" value="1"/>
</dbReference>
<keyword evidence="2" id="KW-1185">Reference proteome</keyword>
<organism evidence="1 2">
    <name type="scientific">Oldenlandia corymbosa var. corymbosa</name>
    <dbReference type="NCBI Taxonomy" id="529605"/>
    <lineage>
        <taxon>Eukaryota</taxon>
        <taxon>Viridiplantae</taxon>
        <taxon>Streptophyta</taxon>
        <taxon>Embryophyta</taxon>
        <taxon>Tracheophyta</taxon>
        <taxon>Spermatophyta</taxon>
        <taxon>Magnoliopsida</taxon>
        <taxon>eudicotyledons</taxon>
        <taxon>Gunneridae</taxon>
        <taxon>Pentapetalae</taxon>
        <taxon>asterids</taxon>
        <taxon>lamiids</taxon>
        <taxon>Gentianales</taxon>
        <taxon>Rubiaceae</taxon>
        <taxon>Rubioideae</taxon>
        <taxon>Spermacoceae</taxon>
        <taxon>Hedyotis-Oldenlandia complex</taxon>
        <taxon>Oldenlandia</taxon>
    </lineage>
</organism>
<dbReference type="Gene3D" id="3.60.20.10">
    <property type="entry name" value="Glutamine Phosphoribosylpyrophosphate, subunit 1, domain 1"/>
    <property type="match status" value="1"/>
</dbReference>
<dbReference type="EMBL" id="OX459119">
    <property type="protein sequence ID" value="CAI9096524.1"/>
    <property type="molecule type" value="Genomic_DNA"/>
</dbReference>
<accession>A0AAV1CLN9</accession>
<proteinExistence type="predicted"/>
<evidence type="ECO:0000313" key="1">
    <source>
        <dbReference type="EMBL" id="CAI9096524.1"/>
    </source>
</evidence>